<dbReference type="AlphaFoldDB" id="A0A1D6K769"/>
<dbReference type="PANTHER" id="PTHR43874:SF7">
    <property type="entry name" value="TWO-COMPONENT RESPONSE REGULATOR ARR10"/>
    <property type="match status" value="1"/>
</dbReference>
<dbReference type="Gene3D" id="3.40.50.2300">
    <property type="match status" value="1"/>
</dbReference>
<reference evidence="3" key="1">
    <citation type="submission" date="2015-12" db="EMBL/GenBank/DDBJ databases">
        <title>Update maize B73 reference genome by single molecule sequencing technologies.</title>
        <authorList>
            <consortium name="Maize Genome Sequencing Project"/>
            <person name="Ware D."/>
        </authorList>
    </citation>
    <scope>NUCLEOTIDE SEQUENCE [LARGE SCALE GENOMIC DNA]</scope>
    <source>
        <tissue evidence="3">Seedling</tissue>
    </source>
</reference>
<dbReference type="EMBL" id="CM007647">
    <property type="protein sequence ID" value="ONL99423.1"/>
    <property type="molecule type" value="Genomic_DNA"/>
</dbReference>
<evidence type="ECO:0000256" key="1">
    <source>
        <dbReference type="ARBA" id="ARBA00023012"/>
    </source>
</evidence>
<dbReference type="SUPFAM" id="SSF52172">
    <property type="entry name" value="CheY-like"/>
    <property type="match status" value="1"/>
</dbReference>
<sequence>MLATVGARTRCGVARLPRAPRRWRGKGRMRARARECIAVDGLVSECCCLPLSLCLRSPGAALPLLPCFDLPPFPTVSWISRFCGFRCCWICRAGAAGDDRRRAEAAGKGQRRPRPKDQFPVGMRVLAVDDDPTCLKVLENLLFRCQYHVTTMGQATTTLSC</sequence>
<evidence type="ECO:0000256" key="2">
    <source>
        <dbReference type="PROSITE-ProRule" id="PRU00169"/>
    </source>
</evidence>
<comment type="caution">
    <text evidence="2">Lacks conserved residue(s) required for the propagation of feature annotation.</text>
</comment>
<dbReference type="PANTHER" id="PTHR43874">
    <property type="entry name" value="TWO-COMPONENT RESPONSE REGULATOR"/>
    <property type="match status" value="1"/>
</dbReference>
<protein>
    <submittedName>
        <fullName evidence="3">Ubiquitin carrier protein 7</fullName>
    </submittedName>
</protein>
<evidence type="ECO:0000313" key="3">
    <source>
        <dbReference type="EMBL" id="ONL99423.1"/>
    </source>
</evidence>
<proteinExistence type="predicted"/>
<accession>A0A1D6K769</accession>
<dbReference type="PROSITE" id="PS50110">
    <property type="entry name" value="RESPONSE_REGULATORY"/>
    <property type="match status" value="1"/>
</dbReference>
<dbReference type="GO" id="GO:0009736">
    <property type="term" value="P:cytokinin-activated signaling pathway"/>
    <property type="evidence" value="ECO:0007669"/>
    <property type="project" value="InterPro"/>
</dbReference>
<keyword evidence="1" id="KW-0902">Two-component regulatory system</keyword>
<dbReference type="InterPro" id="IPR045279">
    <property type="entry name" value="ARR-like"/>
</dbReference>
<organism evidence="3">
    <name type="scientific">Zea mays</name>
    <name type="common">Maize</name>
    <dbReference type="NCBI Taxonomy" id="4577"/>
    <lineage>
        <taxon>Eukaryota</taxon>
        <taxon>Viridiplantae</taxon>
        <taxon>Streptophyta</taxon>
        <taxon>Embryophyta</taxon>
        <taxon>Tracheophyta</taxon>
        <taxon>Spermatophyta</taxon>
        <taxon>Magnoliopsida</taxon>
        <taxon>Liliopsida</taxon>
        <taxon>Poales</taxon>
        <taxon>Poaceae</taxon>
        <taxon>PACMAD clade</taxon>
        <taxon>Panicoideae</taxon>
        <taxon>Andropogonodae</taxon>
        <taxon>Andropogoneae</taxon>
        <taxon>Tripsacinae</taxon>
        <taxon>Zea</taxon>
    </lineage>
</organism>
<dbReference type="InterPro" id="IPR001789">
    <property type="entry name" value="Sig_transdc_resp-reg_receiver"/>
</dbReference>
<name>A0A1D6K769_MAIZE</name>
<dbReference type="GO" id="GO:0000160">
    <property type="term" value="P:phosphorelay signal transduction system"/>
    <property type="evidence" value="ECO:0007669"/>
    <property type="project" value="UniProtKB-KW"/>
</dbReference>
<gene>
    <name evidence="3" type="ORF">ZEAMMB73_Zm00001d029705</name>
</gene>
<dbReference type="InterPro" id="IPR011006">
    <property type="entry name" value="CheY-like_superfamily"/>
</dbReference>